<sequence length="173" mass="19449">MSCEPSADKQQPKRTRIGLPEANERRRPNYLDVLVVNVVQSTTRILDKNGRPTKASNVRFSRNHRGAMRSKFQGFLREAELEEMVVLRANGVIEEIPEEAVPIDAKLINTRWMYALKSDHEGFVGRFKARISPLVTTKDRALTSWRHSPRGTHVILPIAGGTGSRVAPAALLR</sequence>
<organism evidence="2 5">
    <name type="scientific">Phytophthora fragariae</name>
    <dbReference type="NCBI Taxonomy" id="53985"/>
    <lineage>
        <taxon>Eukaryota</taxon>
        <taxon>Sar</taxon>
        <taxon>Stramenopiles</taxon>
        <taxon>Oomycota</taxon>
        <taxon>Peronosporomycetes</taxon>
        <taxon>Peronosporales</taxon>
        <taxon>Peronosporaceae</taxon>
        <taxon>Phytophthora</taxon>
    </lineage>
</organism>
<name>A0A6A3RPS1_9STRA</name>
<dbReference type="Proteomes" id="UP000440367">
    <property type="component" value="Unassembled WGS sequence"/>
</dbReference>
<protein>
    <submittedName>
        <fullName evidence="2">Uncharacterized protein</fullName>
    </submittedName>
</protein>
<reference evidence="4 5" key="1">
    <citation type="submission" date="2018-08" db="EMBL/GenBank/DDBJ databases">
        <title>Genomic investigation of the strawberry pathogen Phytophthora fragariae indicates pathogenicity is determined by transcriptional variation in three key races.</title>
        <authorList>
            <person name="Adams T.M."/>
            <person name="Armitage A.D."/>
            <person name="Sobczyk M.K."/>
            <person name="Bates H.J."/>
            <person name="Dunwell J.M."/>
            <person name="Nellist C.F."/>
            <person name="Harrison R.J."/>
        </authorList>
    </citation>
    <scope>NUCLEOTIDE SEQUENCE [LARGE SCALE GENOMIC DNA]</scope>
    <source>
        <strain evidence="3 4">BC-1</strain>
        <strain evidence="2 5">NOV-71</strain>
    </source>
</reference>
<proteinExistence type="predicted"/>
<evidence type="ECO:0000313" key="5">
    <source>
        <dbReference type="Proteomes" id="UP000441208"/>
    </source>
</evidence>
<evidence type="ECO:0000256" key="1">
    <source>
        <dbReference type="SAM" id="MobiDB-lite"/>
    </source>
</evidence>
<dbReference type="Proteomes" id="UP000441208">
    <property type="component" value="Unassembled WGS sequence"/>
</dbReference>
<evidence type="ECO:0000313" key="4">
    <source>
        <dbReference type="Proteomes" id="UP000440367"/>
    </source>
</evidence>
<accession>A0A6A3RPS1</accession>
<dbReference type="EMBL" id="QXFZ01000965">
    <property type="protein sequence ID" value="KAE9100121.1"/>
    <property type="molecule type" value="Genomic_DNA"/>
</dbReference>
<dbReference type="EMBL" id="QXGD01001002">
    <property type="protein sequence ID" value="KAE9217700.1"/>
    <property type="molecule type" value="Genomic_DNA"/>
</dbReference>
<comment type="caution">
    <text evidence="2">The sequence shown here is derived from an EMBL/GenBank/DDBJ whole genome shotgun (WGS) entry which is preliminary data.</text>
</comment>
<feature type="compositionally biased region" description="Basic and acidic residues" evidence="1">
    <location>
        <begin position="1"/>
        <end position="11"/>
    </location>
</feature>
<gene>
    <name evidence="3" type="ORF">PF002_g16718</name>
    <name evidence="2" type="ORF">PF007_g15638</name>
</gene>
<dbReference type="AlphaFoldDB" id="A0A6A3RPS1"/>
<evidence type="ECO:0000313" key="2">
    <source>
        <dbReference type="EMBL" id="KAE9100121.1"/>
    </source>
</evidence>
<feature type="region of interest" description="Disordered" evidence="1">
    <location>
        <begin position="1"/>
        <end position="22"/>
    </location>
</feature>
<evidence type="ECO:0000313" key="3">
    <source>
        <dbReference type="EMBL" id="KAE9217700.1"/>
    </source>
</evidence>